<dbReference type="CDD" id="cd01189">
    <property type="entry name" value="INT_ICEBs1_C_like"/>
    <property type="match status" value="1"/>
</dbReference>
<dbReference type="PROSITE" id="PS51898">
    <property type="entry name" value="TYR_RECOMBINASE"/>
    <property type="match status" value="1"/>
</dbReference>
<dbReference type="InterPro" id="IPR050090">
    <property type="entry name" value="Tyrosine_recombinase_XerCD"/>
</dbReference>
<evidence type="ECO:0000256" key="3">
    <source>
        <dbReference type="ARBA" id="ARBA00023172"/>
    </source>
</evidence>
<gene>
    <name evidence="5" type="ORF">GTP69_27305</name>
</gene>
<name>A0ABW9W819_9BURK</name>
<evidence type="ECO:0000313" key="5">
    <source>
        <dbReference type="EMBL" id="MYN30123.1"/>
    </source>
</evidence>
<dbReference type="RefSeq" id="WP_161057834.1">
    <property type="nucleotide sequence ID" value="NZ_WWCT01000031.1"/>
</dbReference>
<dbReference type="InterPro" id="IPR010998">
    <property type="entry name" value="Integrase_recombinase_N"/>
</dbReference>
<dbReference type="InterPro" id="IPR022000">
    <property type="entry name" value="Min27-like_integrase_DNA_bind"/>
</dbReference>
<dbReference type="SUPFAM" id="SSF56349">
    <property type="entry name" value="DNA breaking-rejoining enzymes"/>
    <property type="match status" value="1"/>
</dbReference>
<protein>
    <submittedName>
        <fullName evidence="5">DUF3596 domain-containing protein</fullName>
    </submittedName>
</protein>
<dbReference type="Proteomes" id="UP000642144">
    <property type="component" value="Unassembled WGS sequence"/>
</dbReference>
<evidence type="ECO:0000313" key="6">
    <source>
        <dbReference type="Proteomes" id="UP000642144"/>
    </source>
</evidence>
<dbReference type="Pfam" id="PF12167">
    <property type="entry name" value="Arm-DNA-bind_2"/>
    <property type="match status" value="1"/>
</dbReference>
<evidence type="ECO:0000256" key="2">
    <source>
        <dbReference type="ARBA" id="ARBA00023125"/>
    </source>
</evidence>
<keyword evidence="2" id="KW-0238">DNA-binding</keyword>
<dbReference type="InterPro" id="IPR002104">
    <property type="entry name" value="Integrase_catalytic"/>
</dbReference>
<dbReference type="InterPro" id="IPR011010">
    <property type="entry name" value="DNA_brk_join_enz"/>
</dbReference>
<keyword evidence="1" id="KW-0229">DNA integration</keyword>
<accession>A0ABW9W819</accession>
<feature type="domain" description="Tyr recombinase" evidence="4">
    <location>
        <begin position="206"/>
        <end position="395"/>
    </location>
</feature>
<comment type="caution">
    <text evidence="5">The sequence shown here is derived from an EMBL/GenBank/DDBJ whole genome shotgun (WGS) entry which is preliminary data.</text>
</comment>
<dbReference type="Pfam" id="PF00589">
    <property type="entry name" value="Phage_integrase"/>
    <property type="match status" value="1"/>
</dbReference>
<organism evidence="5 6">
    <name type="scientific">Duganella levis</name>
    <dbReference type="NCBI Taxonomy" id="2692169"/>
    <lineage>
        <taxon>Bacteria</taxon>
        <taxon>Pseudomonadati</taxon>
        <taxon>Pseudomonadota</taxon>
        <taxon>Betaproteobacteria</taxon>
        <taxon>Burkholderiales</taxon>
        <taxon>Oxalobacteraceae</taxon>
        <taxon>Telluria group</taxon>
        <taxon>Duganella</taxon>
    </lineage>
</organism>
<sequence length="412" mass="46447">MGGDMGARNSGQGIELRKGARSETIRIVFSFGGKRCRESLPLAHTKTNIAYARRLQAEVTIAIARGTFSYEEFFPNSTTAKKTRAEQQAAAAEALRKARTVGDLVREGLDISNKTIEHSSYLCYQAIAKTHLFPRWDDTAIDDLTARELRRWIMELPGKRKTIQLILTPLRNATAQAVADGILEEDPFDHIKLARLVSKEQKTSDFKADPFDIDEIEAILAGCKNEQERNMFLFAFTTGTRPSEYIALRWPSVSAHQVLVAETYVDGRQKLRAKTAASLRPIDMRTGAFNALASQFQYTGTSQGLVFLNSRTGDQWAGDKPIYRRWQRILKGAGVRFRNSYQTRHTFASTLLMLGAVPLYVAGQMGHTDTNMITRHYGKWIKAGLDGDRRARLLKLYGQTDVRRTNEFPKFT</sequence>
<dbReference type="InterPro" id="IPR013762">
    <property type="entry name" value="Integrase-like_cat_sf"/>
</dbReference>
<dbReference type="EMBL" id="WWCT01000031">
    <property type="protein sequence ID" value="MYN30123.1"/>
    <property type="molecule type" value="Genomic_DNA"/>
</dbReference>
<dbReference type="PANTHER" id="PTHR30349">
    <property type="entry name" value="PHAGE INTEGRASE-RELATED"/>
    <property type="match status" value="1"/>
</dbReference>
<dbReference type="Gene3D" id="1.10.150.130">
    <property type="match status" value="1"/>
</dbReference>
<dbReference type="PANTHER" id="PTHR30349:SF36">
    <property type="entry name" value="PROPHAGE INTEGRASE INTR-RELATED"/>
    <property type="match status" value="1"/>
</dbReference>
<evidence type="ECO:0000259" key="4">
    <source>
        <dbReference type="PROSITE" id="PS51898"/>
    </source>
</evidence>
<keyword evidence="3" id="KW-0233">DNA recombination</keyword>
<keyword evidence="6" id="KW-1185">Reference proteome</keyword>
<evidence type="ECO:0000256" key="1">
    <source>
        <dbReference type="ARBA" id="ARBA00022908"/>
    </source>
</evidence>
<reference evidence="5 6" key="1">
    <citation type="submission" date="2019-12" db="EMBL/GenBank/DDBJ databases">
        <title>Novel species isolated from a subtropical stream in China.</title>
        <authorList>
            <person name="Lu H."/>
        </authorList>
    </citation>
    <scope>NUCLEOTIDE SEQUENCE [LARGE SCALE GENOMIC DNA]</scope>
    <source>
        <strain evidence="5 6">CY42W</strain>
    </source>
</reference>
<dbReference type="Gene3D" id="1.10.443.10">
    <property type="entry name" value="Intergrase catalytic core"/>
    <property type="match status" value="1"/>
</dbReference>
<proteinExistence type="predicted"/>